<protein>
    <submittedName>
        <fullName evidence="1">Uncharacterized protein</fullName>
    </submittedName>
</protein>
<comment type="caution">
    <text evidence="1">The sequence shown here is derived from an EMBL/GenBank/DDBJ whole genome shotgun (WGS) entry which is preliminary data.</text>
</comment>
<keyword evidence="2" id="KW-1185">Reference proteome</keyword>
<dbReference type="EMBL" id="JAPDGR010000256">
    <property type="protein sequence ID" value="KAJ2992635.1"/>
    <property type="molecule type" value="Genomic_DNA"/>
</dbReference>
<dbReference type="Proteomes" id="UP001143856">
    <property type="component" value="Unassembled WGS sequence"/>
</dbReference>
<accession>A0ACC1PIZ3</accession>
<evidence type="ECO:0000313" key="2">
    <source>
        <dbReference type="Proteomes" id="UP001143856"/>
    </source>
</evidence>
<evidence type="ECO:0000313" key="1">
    <source>
        <dbReference type="EMBL" id="KAJ2992635.1"/>
    </source>
</evidence>
<organism evidence="1 2">
    <name type="scientific">Xylaria curta</name>
    <dbReference type="NCBI Taxonomy" id="42375"/>
    <lineage>
        <taxon>Eukaryota</taxon>
        <taxon>Fungi</taxon>
        <taxon>Dikarya</taxon>
        <taxon>Ascomycota</taxon>
        <taxon>Pezizomycotina</taxon>
        <taxon>Sordariomycetes</taxon>
        <taxon>Xylariomycetidae</taxon>
        <taxon>Xylariales</taxon>
        <taxon>Xylariaceae</taxon>
        <taxon>Xylaria</taxon>
    </lineage>
</organism>
<reference evidence="1" key="1">
    <citation type="submission" date="2022-10" db="EMBL/GenBank/DDBJ databases">
        <title>Genome Sequence of Xylaria curta.</title>
        <authorList>
            <person name="Buettner E."/>
        </authorList>
    </citation>
    <scope>NUCLEOTIDE SEQUENCE</scope>
    <source>
        <strain evidence="1">Babe10</strain>
    </source>
</reference>
<proteinExistence type="predicted"/>
<name>A0ACC1PIZ3_9PEZI</name>
<sequence length="665" mass="76794">MYNFKLAVENNELSTDDFQMLYPDFKTTVTRDGEYFHVQCFSSSLDSTKNRLLDDTYPYDDVGCLFECAEIHETDVLPRPILGQSTNSKESFSFISEQIQICQQSHTRCQATLANWYPTRLLQATVVNGTIELRIVEPAEATLTGPYITLSHSWGGQQPLQLTTENIEEFKKSVPLERVPSLYMDCINAALGLNIRYIWIDSLCIMQDSREDWRQESAIMSFVYQNGLFNVEAIFSKNCHYSMFASRDPLLLFPHIVQAEKRNQSRHEMWTENDDEYWASGGFVEEEFLYGRGWVLQERILAVRSVMFTRKQIFYRCAEEFTSEIEGLRHFPVESRRGYSLFRDLSTAGVTKENCFELWRFVIRKYGLCALTVPGDKLIAIAGVARMFGNVRKSRYLAGLWEHTLLEDLLWYRSGDSYRRPTDYRAPTWSWASVNTTEHRAEGNVRHQPCTECLLSVPKIIDSSTDPVGSDEYGELQGGRLVLNGYLYPIFERRKGMTRNNPKYTETWKTRIAEAMKSVFSEFQGKAVKILIFTDYDEGDEQTEETVLSECYVMPLLHERECANLNKIEGLLLAANTPAWGVYQRIGMFRLEGDMIRLPLKERLGIPKKPETYEIGARLAQRHDEEICRPDGEMVHAFRGAMGDPGDRVPSHERDCYGRYTITII</sequence>
<gene>
    <name evidence="1" type="ORF">NUW58_g2099</name>
</gene>